<dbReference type="Proteomes" id="UP000579945">
    <property type="component" value="Unassembled WGS sequence"/>
</dbReference>
<organism evidence="1 2">
    <name type="scientific">Nonomuraea dietziae</name>
    <dbReference type="NCBI Taxonomy" id="65515"/>
    <lineage>
        <taxon>Bacteria</taxon>
        <taxon>Bacillati</taxon>
        <taxon>Actinomycetota</taxon>
        <taxon>Actinomycetes</taxon>
        <taxon>Streptosporangiales</taxon>
        <taxon>Streptosporangiaceae</taxon>
        <taxon>Nonomuraea</taxon>
    </lineage>
</organism>
<keyword evidence="2" id="KW-1185">Reference proteome</keyword>
<dbReference type="EMBL" id="JACIBV010000002">
    <property type="protein sequence ID" value="MBB3733064.1"/>
    <property type="molecule type" value="Genomic_DNA"/>
</dbReference>
<sequence length="114" mass="13050">MVVEVSFADPTLNDIYQQIGNSARRTTRTNAREQIPALAWNVLLERALAPGRRTDSRHTERLGGWILTELAEELRTYCSKEYRYCQASCAERYRPGSSAYEECMEGCDKAYSEC</sequence>
<protein>
    <submittedName>
        <fullName evidence="1">Uncharacterized protein</fullName>
    </submittedName>
</protein>
<evidence type="ECO:0000313" key="1">
    <source>
        <dbReference type="EMBL" id="MBB3733064.1"/>
    </source>
</evidence>
<dbReference type="AlphaFoldDB" id="A0A7W5VBP5"/>
<gene>
    <name evidence="1" type="ORF">FHR33_009011</name>
</gene>
<proteinExistence type="predicted"/>
<accession>A0A7W5VBP5</accession>
<evidence type="ECO:0000313" key="2">
    <source>
        <dbReference type="Proteomes" id="UP000579945"/>
    </source>
</evidence>
<name>A0A7W5VBP5_9ACTN</name>
<reference evidence="1 2" key="1">
    <citation type="submission" date="2020-08" db="EMBL/GenBank/DDBJ databases">
        <title>Sequencing the genomes of 1000 actinobacteria strains.</title>
        <authorList>
            <person name="Klenk H.-P."/>
        </authorList>
    </citation>
    <scope>NUCLEOTIDE SEQUENCE [LARGE SCALE GENOMIC DNA]</scope>
    <source>
        <strain evidence="1 2">DSM 44320</strain>
    </source>
</reference>
<comment type="caution">
    <text evidence="1">The sequence shown here is derived from an EMBL/GenBank/DDBJ whole genome shotgun (WGS) entry which is preliminary data.</text>
</comment>